<proteinExistence type="predicted"/>
<keyword evidence="2" id="KW-1185">Reference proteome</keyword>
<dbReference type="Proteomes" id="UP001056120">
    <property type="component" value="Linkage Group LG10"/>
</dbReference>
<evidence type="ECO:0000313" key="1">
    <source>
        <dbReference type="EMBL" id="KAI3803894.1"/>
    </source>
</evidence>
<comment type="caution">
    <text evidence="1">The sequence shown here is derived from an EMBL/GenBank/DDBJ whole genome shotgun (WGS) entry which is preliminary data.</text>
</comment>
<name>A0ACB9I7B5_9ASTR</name>
<evidence type="ECO:0000313" key="2">
    <source>
        <dbReference type="Proteomes" id="UP001056120"/>
    </source>
</evidence>
<organism evidence="1 2">
    <name type="scientific">Smallanthus sonchifolius</name>
    <dbReference type="NCBI Taxonomy" id="185202"/>
    <lineage>
        <taxon>Eukaryota</taxon>
        <taxon>Viridiplantae</taxon>
        <taxon>Streptophyta</taxon>
        <taxon>Embryophyta</taxon>
        <taxon>Tracheophyta</taxon>
        <taxon>Spermatophyta</taxon>
        <taxon>Magnoliopsida</taxon>
        <taxon>eudicotyledons</taxon>
        <taxon>Gunneridae</taxon>
        <taxon>Pentapetalae</taxon>
        <taxon>asterids</taxon>
        <taxon>campanulids</taxon>
        <taxon>Asterales</taxon>
        <taxon>Asteraceae</taxon>
        <taxon>Asteroideae</taxon>
        <taxon>Heliantheae alliance</taxon>
        <taxon>Millerieae</taxon>
        <taxon>Smallanthus</taxon>
    </lineage>
</organism>
<reference evidence="1 2" key="2">
    <citation type="journal article" date="2022" name="Mol. Ecol. Resour.">
        <title>The genomes of chicory, endive, great burdock and yacon provide insights into Asteraceae paleo-polyploidization history and plant inulin production.</title>
        <authorList>
            <person name="Fan W."/>
            <person name="Wang S."/>
            <person name="Wang H."/>
            <person name="Wang A."/>
            <person name="Jiang F."/>
            <person name="Liu H."/>
            <person name="Zhao H."/>
            <person name="Xu D."/>
            <person name="Zhang Y."/>
        </authorList>
    </citation>
    <scope>NUCLEOTIDE SEQUENCE [LARGE SCALE GENOMIC DNA]</scope>
    <source>
        <strain evidence="2">cv. Yunnan</strain>
        <tissue evidence="1">Leaves</tissue>
    </source>
</reference>
<sequence>MANKSDRIVDITGVVGDDEKSGEESQQGAKKNQDVYKDTMLPHYHMPLYRHFWFHFGVIIETRAWKHMDS</sequence>
<dbReference type="EMBL" id="CM042027">
    <property type="protein sequence ID" value="KAI3803894.1"/>
    <property type="molecule type" value="Genomic_DNA"/>
</dbReference>
<accession>A0ACB9I7B5</accession>
<protein>
    <submittedName>
        <fullName evidence="1">Uncharacterized protein</fullName>
    </submittedName>
</protein>
<gene>
    <name evidence="1" type="ORF">L1987_32058</name>
</gene>
<reference evidence="2" key="1">
    <citation type="journal article" date="2022" name="Mol. Ecol. Resour.">
        <title>The genomes of chicory, endive, great burdock and yacon provide insights into Asteraceae palaeo-polyploidization history and plant inulin production.</title>
        <authorList>
            <person name="Fan W."/>
            <person name="Wang S."/>
            <person name="Wang H."/>
            <person name="Wang A."/>
            <person name="Jiang F."/>
            <person name="Liu H."/>
            <person name="Zhao H."/>
            <person name="Xu D."/>
            <person name="Zhang Y."/>
        </authorList>
    </citation>
    <scope>NUCLEOTIDE SEQUENCE [LARGE SCALE GENOMIC DNA]</scope>
    <source>
        <strain evidence="2">cv. Yunnan</strain>
    </source>
</reference>